<accession>A0A1M5NAS6</accession>
<dbReference type="STRING" id="490188.SAMN04488068_1740"/>
<organism evidence="1 2">
    <name type="scientific">Hydrocarboniphaga daqingensis</name>
    <dbReference type="NCBI Taxonomy" id="490188"/>
    <lineage>
        <taxon>Bacteria</taxon>
        <taxon>Pseudomonadati</taxon>
        <taxon>Pseudomonadota</taxon>
        <taxon>Gammaproteobacteria</taxon>
        <taxon>Nevskiales</taxon>
        <taxon>Nevskiaceae</taxon>
        <taxon>Hydrocarboniphaga</taxon>
    </lineage>
</organism>
<protein>
    <submittedName>
        <fullName evidence="1">Alpha/beta hydrolase family protein</fullName>
    </submittedName>
</protein>
<dbReference type="Gene3D" id="3.40.50.1820">
    <property type="entry name" value="alpha/beta hydrolase"/>
    <property type="match status" value="1"/>
</dbReference>
<dbReference type="RefSeq" id="WP_072896515.1">
    <property type="nucleotide sequence ID" value="NZ_FQWZ01000003.1"/>
</dbReference>
<dbReference type="Pfam" id="PF02089">
    <property type="entry name" value="Palm_thioest"/>
    <property type="match status" value="1"/>
</dbReference>
<dbReference type="InterPro" id="IPR029058">
    <property type="entry name" value="AB_hydrolase_fold"/>
</dbReference>
<dbReference type="EMBL" id="FQWZ01000003">
    <property type="protein sequence ID" value="SHG86716.1"/>
    <property type="molecule type" value="Genomic_DNA"/>
</dbReference>
<dbReference type="AlphaFoldDB" id="A0A1M5NAS6"/>
<dbReference type="PANTHER" id="PTHR37946:SF1">
    <property type="entry name" value="SLL1969 PROTEIN"/>
    <property type="match status" value="1"/>
</dbReference>
<reference evidence="1 2" key="1">
    <citation type="submission" date="2016-11" db="EMBL/GenBank/DDBJ databases">
        <authorList>
            <person name="Jaros S."/>
            <person name="Januszkiewicz K."/>
            <person name="Wedrychowicz H."/>
        </authorList>
    </citation>
    <scope>NUCLEOTIDE SEQUENCE [LARGE SCALE GENOMIC DNA]</scope>
    <source>
        <strain evidence="1 2">CGMCC 1.7049</strain>
    </source>
</reference>
<dbReference type="Proteomes" id="UP000199758">
    <property type="component" value="Unassembled WGS sequence"/>
</dbReference>
<name>A0A1M5NAS6_9GAMM</name>
<dbReference type="SUPFAM" id="SSF53474">
    <property type="entry name" value="alpha/beta-Hydrolases"/>
    <property type="match status" value="1"/>
</dbReference>
<evidence type="ECO:0000313" key="2">
    <source>
        <dbReference type="Proteomes" id="UP000199758"/>
    </source>
</evidence>
<sequence length="240" mass="26321">MSASDPQLPRIDAPPLRLLALESRALLEAADFVLRGPQLQGLPKGDGHPVMVVPGFGASDTATAAMRSALEQLGYAVHGWDCGRNLGMRSRVKVALSQRLEQLHERYDERVSLIGWSLGGVFVREMARHQSALVRRVITLGSPFNGHPEANNMVTLFKLANRGKPVKTDLDGFLKRRAPPPVPCTAIYTRSDGIVAWPCSVEQKSALTESVEVRGSHMGLMFNREVLRVIAERLAMPPRA</sequence>
<dbReference type="PANTHER" id="PTHR37946">
    <property type="entry name" value="SLL1969 PROTEIN"/>
    <property type="match status" value="1"/>
</dbReference>
<keyword evidence="1" id="KW-0378">Hydrolase</keyword>
<evidence type="ECO:0000313" key="1">
    <source>
        <dbReference type="EMBL" id="SHG86716.1"/>
    </source>
</evidence>
<dbReference type="OrthoDB" id="345573at2"/>
<dbReference type="GO" id="GO:0016787">
    <property type="term" value="F:hydrolase activity"/>
    <property type="evidence" value="ECO:0007669"/>
    <property type="project" value="UniProtKB-KW"/>
</dbReference>
<proteinExistence type="predicted"/>
<keyword evidence="2" id="KW-1185">Reference proteome</keyword>
<gene>
    <name evidence="1" type="ORF">SAMN04488068_1740</name>
</gene>